<evidence type="ECO:0000313" key="3">
    <source>
        <dbReference type="EMBL" id="PZQ45410.1"/>
    </source>
</evidence>
<evidence type="ECO:0000259" key="2">
    <source>
        <dbReference type="Pfam" id="PF01958"/>
    </source>
</evidence>
<dbReference type="EMBL" id="QFQB01000050">
    <property type="protein sequence ID" value="PZQ45410.1"/>
    <property type="molecule type" value="Genomic_DNA"/>
</dbReference>
<reference evidence="3 4" key="1">
    <citation type="submission" date="2017-08" db="EMBL/GenBank/DDBJ databases">
        <title>Infants hospitalized years apart are colonized by the same room-sourced microbial strains.</title>
        <authorList>
            <person name="Brooks B."/>
            <person name="Olm M.R."/>
            <person name="Firek B.A."/>
            <person name="Baker R."/>
            <person name="Thomas B.C."/>
            <person name="Morowitz M.J."/>
            <person name="Banfield J.F."/>
        </authorList>
    </citation>
    <scope>NUCLEOTIDE SEQUENCE [LARGE SCALE GENOMIC DNA]</scope>
    <source>
        <strain evidence="3">S2_005_002_R2_29</strain>
    </source>
</reference>
<sequence>MNEKVGIAGVGALGSIVAKAFPMDGYVLHAVSDKNHVMDGVIPNVDFAVLARECDVIVECLPAAAAKDLAEIVLSEGKTLILISACALVLYPELSTSVEKSSGGIIVPSGALSGLDAVLGMKEQSIKESKIISSKPPAGFKNAPYILEKNINLDDIKTRVMIFSGNVFEAAKAFPANVNVAASLALAGIGPEKTQVEVWADPDAKSNSHEIIVTGAGSIVRSKIENVPDPANPKSSQQAAYSIIAALKKRKSNLTIY</sequence>
<feature type="domain" description="Aspartate dehydrogenase" evidence="2">
    <location>
        <begin position="157"/>
        <end position="244"/>
    </location>
</feature>
<dbReference type="InterPro" id="IPR011182">
    <property type="entry name" value="L-Asp_DH"/>
</dbReference>
<feature type="binding site" evidence="1">
    <location>
        <position position="111"/>
    </location>
    <ligand>
        <name>NAD(+)</name>
        <dbReference type="ChEBI" id="CHEBI:57540"/>
    </ligand>
</feature>
<accession>A0A2W5Q268</accession>
<comment type="pathway">
    <text evidence="1">Cofactor biosynthesis; NAD(+) biosynthesis; iminoaspartate from L-aspartate (dehydrogenase route): step 1/1.</text>
</comment>
<comment type="miscellaneous">
    <text evidence="1">The iminoaspartate product is unstable in aqueous solution and can decompose to oxaloacetate and ammonia.</text>
</comment>
<protein>
    <recommendedName>
        <fullName evidence="1">L-aspartate dehydrogenase</fullName>
        <ecNumber evidence="1">1.4.1.21</ecNumber>
    </recommendedName>
</protein>
<evidence type="ECO:0000313" key="4">
    <source>
        <dbReference type="Proteomes" id="UP000249417"/>
    </source>
</evidence>
<comment type="similarity">
    <text evidence="1">Belongs to the L-aspartate dehydrogenase family.</text>
</comment>
<dbReference type="AlphaFoldDB" id="A0A2W5Q268"/>
<dbReference type="UniPathway" id="UPA00253">
    <property type="reaction ID" value="UER00456"/>
</dbReference>
<dbReference type="Gene3D" id="3.30.360.10">
    <property type="entry name" value="Dihydrodipicolinate Reductase, domain 2"/>
    <property type="match status" value="1"/>
</dbReference>
<dbReference type="GO" id="GO:0051287">
    <property type="term" value="F:NAD binding"/>
    <property type="evidence" value="ECO:0007669"/>
    <property type="project" value="UniProtKB-UniRule"/>
</dbReference>
<comment type="function">
    <text evidence="1">Specifically catalyzes the NAD or NADP-dependent dehydrogenation of L-aspartate to iminoaspartate.</text>
</comment>
<dbReference type="GO" id="GO:0050661">
    <property type="term" value="F:NADP binding"/>
    <property type="evidence" value="ECO:0007669"/>
    <property type="project" value="UniProtKB-UniRule"/>
</dbReference>
<dbReference type="SUPFAM" id="SSF51735">
    <property type="entry name" value="NAD(P)-binding Rossmann-fold domains"/>
    <property type="match status" value="1"/>
</dbReference>
<dbReference type="PANTHER" id="PTHR31873:SF6">
    <property type="entry name" value="ASPARTATE DEHYDROGENASE DOMAIN-CONTAINING PROTEIN"/>
    <property type="match status" value="1"/>
</dbReference>
<dbReference type="InterPro" id="IPR020626">
    <property type="entry name" value="Asp_DH_prok"/>
</dbReference>
<dbReference type="Proteomes" id="UP000249417">
    <property type="component" value="Unassembled WGS sequence"/>
</dbReference>
<dbReference type="GO" id="GO:0016639">
    <property type="term" value="F:oxidoreductase activity, acting on the CH-NH2 group of donors, NAD or NADP as acceptor"/>
    <property type="evidence" value="ECO:0007669"/>
    <property type="project" value="UniProtKB-UniRule"/>
</dbReference>
<dbReference type="SUPFAM" id="SSF55347">
    <property type="entry name" value="Glyceraldehyde-3-phosphate dehydrogenase-like, C-terminal domain"/>
    <property type="match status" value="1"/>
</dbReference>
<gene>
    <name evidence="1" type="primary">nadX</name>
    <name evidence="3" type="ORF">DI551_07480</name>
</gene>
<dbReference type="PIRSF" id="PIRSF005227">
    <property type="entry name" value="Asp_dh_NAD_syn"/>
    <property type="match status" value="1"/>
</dbReference>
<dbReference type="GO" id="GO:0033735">
    <property type="term" value="F:aspartate dehydrogenase [NAD(P)+] activity"/>
    <property type="evidence" value="ECO:0007669"/>
    <property type="project" value="UniProtKB-EC"/>
</dbReference>
<dbReference type="EC" id="1.4.1.21" evidence="1"/>
<comment type="catalytic activity">
    <reaction evidence="1">
        <text>L-aspartate + NAD(+) + H2O = oxaloacetate + NH4(+) + NADH + H(+)</text>
        <dbReference type="Rhea" id="RHEA:11788"/>
        <dbReference type="ChEBI" id="CHEBI:15377"/>
        <dbReference type="ChEBI" id="CHEBI:15378"/>
        <dbReference type="ChEBI" id="CHEBI:16452"/>
        <dbReference type="ChEBI" id="CHEBI:28938"/>
        <dbReference type="ChEBI" id="CHEBI:29991"/>
        <dbReference type="ChEBI" id="CHEBI:57540"/>
        <dbReference type="ChEBI" id="CHEBI:57945"/>
        <dbReference type="EC" id="1.4.1.21"/>
    </reaction>
</comment>
<proteinExistence type="inferred from homology"/>
<comment type="caution">
    <text evidence="3">The sequence shown here is derived from an EMBL/GenBank/DDBJ whole genome shotgun (WGS) entry which is preliminary data.</text>
</comment>
<dbReference type="Gene3D" id="3.40.50.720">
    <property type="entry name" value="NAD(P)-binding Rossmann-like Domain"/>
    <property type="match status" value="1"/>
</dbReference>
<dbReference type="Pfam" id="PF01958">
    <property type="entry name" value="Asp_DH_C"/>
    <property type="match status" value="1"/>
</dbReference>
<dbReference type="GO" id="GO:0009435">
    <property type="term" value="P:NAD+ biosynthetic process"/>
    <property type="evidence" value="ECO:0007669"/>
    <property type="project" value="UniProtKB-UniRule"/>
</dbReference>
<keyword evidence="1" id="KW-0521">NADP</keyword>
<organism evidence="3 4">
    <name type="scientific">Micavibrio aeruginosavorus</name>
    <dbReference type="NCBI Taxonomy" id="349221"/>
    <lineage>
        <taxon>Bacteria</taxon>
        <taxon>Pseudomonadati</taxon>
        <taxon>Bdellovibrionota</taxon>
        <taxon>Bdellovibrionia</taxon>
        <taxon>Bdellovibrionales</taxon>
        <taxon>Pseudobdellovibrionaceae</taxon>
        <taxon>Micavibrio</taxon>
    </lineage>
</organism>
<dbReference type="InterPro" id="IPR002811">
    <property type="entry name" value="Asp_DH"/>
</dbReference>
<feature type="active site" evidence="1">
    <location>
        <position position="209"/>
    </location>
</feature>
<feature type="binding site" evidence="1">
    <location>
        <position position="179"/>
    </location>
    <ligand>
        <name>NAD(+)</name>
        <dbReference type="ChEBI" id="CHEBI:57540"/>
    </ligand>
</feature>
<keyword evidence="1" id="KW-0520">NAD</keyword>
<dbReference type="HAMAP" id="MF_01265">
    <property type="entry name" value="NadX"/>
    <property type="match status" value="1"/>
</dbReference>
<keyword evidence="1 3" id="KW-0560">Oxidoreductase</keyword>
<evidence type="ECO:0000256" key="1">
    <source>
        <dbReference type="HAMAP-Rule" id="MF_01265"/>
    </source>
</evidence>
<dbReference type="PANTHER" id="PTHR31873">
    <property type="entry name" value="L-ASPARTATE DEHYDROGENASE-RELATED"/>
    <property type="match status" value="1"/>
</dbReference>
<comment type="catalytic activity">
    <reaction evidence="1">
        <text>L-aspartate + NADP(+) + H2O = oxaloacetate + NH4(+) + NADPH + H(+)</text>
        <dbReference type="Rhea" id="RHEA:11784"/>
        <dbReference type="ChEBI" id="CHEBI:15377"/>
        <dbReference type="ChEBI" id="CHEBI:15378"/>
        <dbReference type="ChEBI" id="CHEBI:16452"/>
        <dbReference type="ChEBI" id="CHEBI:28938"/>
        <dbReference type="ChEBI" id="CHEBI:29991"/>
        <dbReference type="ChEBI" id="CHEBI:57783"/>
        <dbReference type="ChEBI" id="CHEBI:58349"/>
        <dbReference type="EC" id="1.4.1.21"/>
    </reaction>
</comment>
<keyword evidence="1" id="KW-0662">Pyridine nucleotide biosynthesis</keyword>
<dbReference type="InterPro" id="IPR036291">
    <property type="entry name" value="NAD(P)-bd_dom_sf"/>
</dbReference>
<name>A0A2W5Q268_9BACT</name>